<dbReference type="EMBL" id="WKLT01000024">
    <property type="protein sequence ID" value="MRY60038.1"/>
    <property type="molecule type" value="Genomic_DNA"/>
</dbReference>
<reference evidence="1 2" key="1">
    <citation type="journal article" date="2019" name="Nat. Med.">
        <title>A library of human gut bacterial isolates paired with longitudinal multiomics data enables mechanistic microbiome research.</title>
        <authorList>
            <person name="Poyet M."/>
            <person name="Groussin M."/>
            <person name="Gibbons S.M."/>
            <person name="Avila-Pacheco J."/>
            <person name="Jiang X."/>
            <person name="Kearney S.M."/>
            <person name="Perrotta A.R."/>
            <person name="Berdy B."/>
            <person name="Zhao S."/>
            <person name="Lieberman T.D."/>
            <person name="Swanson P.K."/>
            <person name="Smith M."/>
            <person name="Roesemann S."/>
            <person name="Alexander J.E."/>
            <person name="Rich S.A."/>
            <person name="Livny J."/>
            <person name="Vlamakis H."/>
            <person name="Clish C."/>
            <person name="Bullock K."/>
            <person name="Deik A."/>
            <person name="Scott J."/>
            <person name="Pierce K.A."/>
            <person name="Xavier R.J."/>
            <person name="Alm E.J."/>
        </authorList>
    </citation>
    <scope>NUCLEOTIDE SEQUENCE [LARGE SCALE GENOMIC DNA]</scope>
    <source>
        <strain evidence="1 2">BIOML-A41</strain>
    </source>
</reference>
<name>A0A415MHC0_PARDI</name>
<dbReference type="Proteomes" id="UP000463337">
    <property type="component" value="Unassembled WGS sequence"/>
</dbReference>
<evidence type="ECO:0000313" key="2">
    <source>
        <dbReference type="Proteomes" id="UP000463337"/>
    </source>
</evidence>
<dbReference type="InterPro" id="IPR032719">
    <property type="entry name" value="WbsX"/>
</dbReference>
<organism evidence="1 2">
    <name type="scientific">Parabacteroides distasonis</name>
    <dbReference type="NCBI Taxonomy" id="823"/>
    <lineage>
        <taxon>Bacteria</taxon>
        <taxon>Pseudomonadati</taxon>
        <taxon>Bacteroidota</taxon>
        <taxon>Bacteroidia</taxon>
        <taxon>Bacteroidales</taxon>
        <taxon>Tannerellaceae</taxon>
        <taxon>Parabacteroides</taxon>
    </lineage>
</organism>
<dbReference type="CDD" id="cd11579">
    <property type="entry name" value="Glyco_tran_WbsX"/>
    <property type="match status" value="1"/>
</dbReference>
<dbReference type="PANTHER" id="PTHR41244:SF1">
    <property type="entry name" value="GLYCOSYLTRANSFERASE"/>
    <property type="match status" value="1"/>
</dbReference>
<protein>
    <submittedName>
        <fullName evidence="1">Lipopolysaccharide biosynthesis protein</fullName>
    </submittedName>
</protein>
<dbReference type="Pfam" id="PF14307">
    <property type="entry name" value="Glyco_tran_WbsX"/>
    <property type="match status" value="1"/>
</dbReference>
<sequence>MKARVIAFYLPQFHPTPENDKWWGKGFTEWTNVGKAKPLFKGHYQPRVPADLGYYDLRMPEIREAQAEMAREAGIEGFCYWHYWFGNGRQILESPFNEVLTSGKPDFPFCLGWANESWTNKSWEAGTHKVKETILLEQIYNKTDHEKHFMALLSAFRDKRYITVDGKPLFLIFKPLNIPDVTSFITLWQNMAKENGLKGIYFVGIRQNMDSFSNIISDFRNKNNLINSGGEKYKEILDLGFDAVNSRGYIRAEYCTRTIYDLFLRWLIRVFFNSYKVSKCNQSDINKYLYIPEDSWKSVYPTLFPNWDRSPRSGTKARIYVGSTPELFQKQIKQALALLEGRESEHRILFLQSWNEWAEGNYVEPDLKYGHGYLEVLKSSIFE</sequence>
<evidence type="ECO:0000313" key="1">
    <source>
        <dbReference type="EMBL" id="MRY60038.1"/>
    </source>
</evidence>
<dbReference type="AlphaFoldDB" id="A0A415MHC0"/>
<proteinExistence type="predicted"/>
<comment type="caution">
    <text evidence="1">The sequence shown here is derived from an EMBL/GenBank/DDBJ whole genome shotgun (WGS) entry which is preliminary data.</text>
</comment>
<accession>A0A415MHC0</accession>
<gene>
    <name evidence="1" type="ORF">GKD59_19435</name>
</gene>
<dbReference type="Gene3D" id="3.20.20.80">
    <property type="entry name" value="Glycosidases"/>
    <property type="match status" value="1"/>
</dbReference>
<dbReference type="PANTHER" id="PTHR41244">
    <property type="entry name" value="RHAMNAN SYNTHESIS F"/>
    <property type="match status" value="1"/>
</dbReference>